<dbReference type="PATRIC" id="fig|1114972.6.peg.1773"/>
<proteinExistence type="predicted"/>
<dbReference type="STRING" id="1114972.FD35_GL001741"/>
<gene>
    <name evidence="1" type="ORF">FD35_GL001741</name>
</gene>
<keyword evidence="2" id="KW-1185">Reference proteome</keyword>
<dbReference type="EMBL" id="AZFF01000003">
    <property type="protein sequence ID" value="KRL56645.1"/>
    <property type="molecule type" value="Genomic_DNA"/>
</dbReference>
<organism evidence="1 2">
    <name type="scientific">Furfurilactobacillus rossiae DSM 15814</name>
    <dbReference type="NCBI Taxonomy" id="1114972"/>
    <lineage>
        <taxon>Bacteria</taxon>
        <taxon>Bacillati</taxon>
        <taxon>Bacillota</taxon>
        <taxon>Bacilli</taxon>
        <taxon>Lactobacillales</taxon>
        <taxon>Lactobacillaceae</taxon>
        <taxon>Furfurilactobacillus</taxon>
    </lineage>
</organism>
<dbReference type="Proteomes" id="UP000051999">
    <property type="component" value="Unassembled WGS sequence"/>
</dbReference>
<reference evidence="1 2" key="1">
    <citation type="journal article" date="2015" name="Genome Announc.">
        <title>Expanding the biotechnology potential of lactobacilli through comparative genomics of 213 strains and associated genera.</title>
        <authorList>
            <person name="Sun Z."/>
            <person name="Harris H.M."/>
            <person name="McCann A."/>
            <person name="Guo C."/>
            <person name="Argimon S."/>
            <person name="Zhang W."/>
            <person name="Yang X."/>
            <person name="Jeffery I.B."/>
            <person name="Cooney J.C."/>
            <person name="Kagawa T.F."/>
            <person name="Liu W."/>
            <person name="Song Y."/>
            <person name="Salvetti E."/>
            <person name="Wrobel A."/>
            <person name="Rasinkangas P."/>
            <person name="Parkhill J."/>
            <person name="Rea M.C."/>
            <person name="O'Sullivan O."/>
            <person name="Ritari J."/>
            <person name="Douillard F.P."/>
            <person name="Paul Ross R."/>
            <person name="Yang R."/>
            <person name="Briner A.E."/>
            <person name="Felis G.E."/>
            <person name="de Vos W.M."/>
            <person name="Barrangou R."/>
            <person name="Klaenhammer T.R."/>
            <person name="Caufield P.W."/>
            <person name="Cui Y."/>
            <person name="Zhang H."/>
            <person name="O'Toole P.W."/>
        </authorList>
    </citation>
    <scope>NUCLEOTIDE SEQUENCE [LARGE SCALE GENOMIC DNA]</scope>
    <source>
        <strain evidence="1 2">DSM 15814</strain>
    </source>
</reference>
<dbReference type="RefSeq" id="WP_017262287.1">
    <property type="nucleotide sequence ID" value="NZ_AUAW01000005.1"/>
</dbReference>
<name>A0A0R1RRY8_9LACO</name>
<sequence>MQYRIGDANSGKYMATRIGYIFFYANRGSAFEFSDLMQASAFCQAMDAAMKLMPLSDMKPLKLMVVDENNNPVK</sequence>
<comment type="caution">
    <text evidence="1">The sequence shown here is derived from an EMBL/GenBank/DDBJ whole genome shotgun (WGS) entry which is preliminary data.</text>
</comment>
<evidence type="ECO:0000313" key="1">
    <source>
        <dbReference type="EMBL" id="KRL56645.1"/>
    </source>
</evidence>
<dbReference type="AlphaFoldDB" id="A0A0R1RRY8"/>
<accession>A0A0R1RRY8</accession>
<protein>
    <submittedName>
        <fullName evidence="1">Uncharacterized protein</fullName>
    </submittedName>
</protein>
<evidence type="ECO:0000313" key="2">
    <source>
        <dbReference type="Proteomes" id="UP000051999"/>
    </source>
</evidence>